<gene>
    <name evidence="3" type="ORF">H6P81_020097</name>
</gene>
<accession>A0AAV7DXJ0</accession>
<keyword evidence="2" id="KW-0732">Signal</keyword>
<dbReference type="Proteomes" id="UP000825729">
    <property type="component" value="Unassembled WGS sequence"/>
</dbReference>
<keyword evidence="4" id="KW-1185">Reference proteome</keyword>
<comment type="caution">
    <text evidence="3">The sequence shown here is derived from an EMBL/GenBank/DDBJ whole genome shotgun (WGS) entry which is preliminary data.</text>
</comment>
<feature type="region of interest" description="Disordered" evidence="1">
    <location>
        <begin position="101"/>
        <end position="127"/>
    </location>
</feature>
<reference evidence="3 4" key="1">
    <citation type="submission" date="2021-07" db="EMBL/GenBank/DDBJ databases">
        <title>The Aristolochia fimbriata genome: insights into angiosperm evolution, floral development and chemical biosynthesis.</title>
        <authorList>
            <person name="Jiao Y."/>
        </authorList>
    </citation>
    <scope>NUCLEOTIDE SEQUENCE [LARGE SCALE GENOMIC DNA]</scope>
    <source>
        <strain evidence="3">IBCAS-2021</strain>
        <tissue evidence="3">Leaf</tissue>
    </source>
</reference>
<feature type="chain" id="PRO_5043619465" evidence="2">
    <location>
        <begin position="25"/>
        <end position="127"/>
    </location>
</feature>
<evidence type="ECO:0000256" key="2">
    <source>
        <dbReference type="SAM" id="SignalP"/>
    </source>
</evidence>
<evidence type="ECO:0000313" key="3">
    <source>
        <dbReference type="EMBL" id="KAG9439932.1"/>
    </source>
</evidence>
<organism evidence="3 4">
    <name type="scientific">Aristolochia fimbriata</name>
    <name type="common">White veined hardy Dutchman's pipe vine</name>
    <dbReference type="NCBI Taxonomy" id="158543"/>
    <lineage>
        <taxon>Eukaryota</taxon>
        <taxon>Viridiplantae</taxon>
        <taxon>Streptophyta</taxon>
        <taxon>Embryophyta</taxon>
        <taxon>Tracheophyta</taxon>
        <taxon>Spermatophyta</taxon>
        <taxon>Magnoliopsida</taxon>
        <taxon>Magnoliidae</taxon>
        <taxon>Piperales</taxon>
        <taxon>Aristolochiaceae</taxon>
        <taxon>Aristolochia</taxon>
    </lineage>
</organism>
<protein>
    <submittedName>
        <fullName evidence="3">Uncharacterized protein</fullName>
    </submittedName>
</protein>
<name>A0AAV7DXJ0_ARIFI</name>
<evidence type="ECO:0000256" key="1">
    <source>
        <dbReference type="SAM" id="MobiDB-lite"/>
    </source>
</evidence>
<feature type="region of interest" description="Disordered" evidence="1">
    <location>
        <begin position="53"/>
        <end position="86"/>
    </location>
</feature>
<proteinExistence type="predicted"/>
<dbReference type="AlphaFoldDB" id="A0AAV7DXJ0"/>
<feature type="signal peptide" evidence="2">
    <location>
        <begin position="1"/>
        <end position="24"/>
    </location>
</feature>
<evidence type="ECO:0000313" key="4">
    <source>
        <dbReference type="Proteomes" id="UP000825729"/>
    </source>
</evidence>
<dbReference type="EMBL" id="JAINDJ010000008">
    <property type="protein sequence ID" value="KAG9439932.1"/>
    <property type="molecule type" value="Genomic_DNA"/>
</dbReference>
<sequence length="127" mass="14297">MKQFSLRLLLVLVLLLSGPAGLLAARGTTIFFSTKQPVDQTVMAPEAVGSPGAFFESQKRRVPTGSNPLHNRRRENRGTEQSLKMNSFCQPRRIRIRRHILAPGDPNPREQQSNCPTAAQKYWTKRA</sequence>